<name>A0AAW1LJK1_SAPOF</name>
<dbReference type="Pfam" id="PF02458">
    <property type="entry name" value="Transferase"/>
    <property type="match status" value="1"/>
</dbReference>
<sequence>MSQKQLPSIDVVQCPRTDSKTSQEYAISVSVTESIVKVTSREMIKPSSPTPNDKKIVYLSLIDQIVPLVYNSILLFFQNDPNNNNNHLFNTIEKRSKLLKQSLSEILVDFYPLAGRVRENELINCNDEGVEFCEANITSNKTLTQFIENPSVLELRALLPFQGNSPNHTNIVLSIQVNHFCCGGMALGACFTHKITDGAALTDFLIAWSTKTRYFDHVISTPGFNGASLLPPLTQFNEMNLNPPPVREGRIGIKRLIFDKKMIDELKVDSTTIRPSTNEVVTAFIWKNLPKISLILQFVNLRMKMRMPIIPPNSFGNFAWFTKTSSTPTLTPLCFIDELRKNINKIDNDYIRDLIFNDGSSMTKLKKEIYEVCRMTEDCLFITNYSKFPVYEVDFGMGKPIWACLPSTFVKNLSLVMSTPCGDGVEVWVCMLEDDIETLDEHSFSHLGHHPIVKHVRLD</sequence>
<dbReference type="EMBL" id="JBDFQZ010000004">
    <property type="protein sequence ID" value="KAK9733802.1"/>
    <property type="molecule type" value="Genomic_DNA"/>
</dbReference>
<accession>A0AAW1LJK1</accession>
<dbReference type="GO" id="GO:0016746">
    <property type="term" value="F:acyltransferase activity"/>
    <property type="evidence" value="ECO:0007669"/>
    <property type="project" value="UniProtKB-KW"/>
</dbReference>
<evidence type="ECO:0000256" key="1">
    <source>
        <dbReference type="ARBA" id="ARBA00009861"/>
    </source>
</evidence>
<dbReference type="Proteomes" id="UP001443914">
    <property type="component" value="Unassembled WGS sequence"/>
</dbReference>
<keyword evidence="3" id="KW-0012">Acyltransferase</keyword>
<reference evidence="4" key="1">
    <citation type="submission" date="2024-03" db="EMBL/GenBank/DDBJ databases">
        <title>WGS assembly of Saponaria officinalis var. Norfolk2.</title>
        <authorList>
            <person name="Jenkins J."/>
            <person name="Shu S."/>
            <person name="Grimwood J."/>
            <person name="Barry K."/>
            <person name="Goodstein D."/>
            <person name="Schmutz J."/>
            <person name="Leebens-Mack J."/>
            <person name="Osbourn A."/>
        </authorList>
    </citation>
    <scope>NUCLEOTIDE SEQUENCE [LARGE SCALE GENOMIC DNA]</scope>
    <source>
        <strain evidence="4">JIC</strain>
    </source>
</reference>
<keyword evidence="5" id="KW-1185">Reference proteome</keyword>
<organism evidence="4 5">
    <name type="scientific">Saponaria officinalis</name>
    <name type="common">Common soapwort</name>
    <name type="synonym">Lychnis saponaria</name>
    <dbReference type="NCBI Taxonomy" id="3572"/>
    <lineage>
        <taxon>Eukaryota</taxon>
        <taxon>Viridiplantae</taxon>
        <taxon>Streptophyta</taxon>
        <taxon>Embryophyta</taxon>
        <taxon>Tracheophyta</taxon>
        <taxon>Spermatophyta</taxon>
        <taxon>Magnoliopsida</taxon>
        <taxon>eudicotyledons</taxon>
        <taxon>Gunneridae</taxon>
        <taxon>Pentapetalae</taxon>
        <taxon>Caryophyllales</taxon>
        <taxon>Caryophyllaceae</taxon>
        <taxon>Caryophylleae</taxon>
        <taxon>Saponaria</taxon>
    </lineage>
</organism>
<dbReference type="AlphaFoldDB" id="A0AAW1LJK1"/>
<dbReference type="InterPro" id="IPR023213">
    <property type="entry name" value="CAT-like_dom_sf"/>
</dbReference>
<evidence type="ECO:0000313" key="5">
    <source>
        <dbReference type="Proteomes" id="UP001443914"/>
    </source>
</evidence>
<comment type="caution">
    <text evidence="4">The sequence shown here is derived from an EMBL/GenBank/DDBJ whole genome shotgun (WGS) entry which is preliminary data.</text>
</comment>
<evidence type="ECO:0000313" key="4">
    <source>
        <dbReference type="EMBL" id="KAK9733802.1"/>
    </source>
</evidence>
<dbReference type="Gene3D" id="3.30.559.10">
    <property type="entry name" value="Chloramphenicol acetyltransferase-like domain"/>
    <property type="match status" value="2"/>
</dbReference>
<gene>
    <name evidence="4" type="ORF">RND81_04G093200</name>
</gene>
<evidence type="ECO:0000256" key="3">
    <source>
        <dbReference type="ARBA" id="ARBA00023315"/>
    </source>
</evidence>
<dbReference type="PANTHER" id="PTHR31623:SF110">
    <property type="entry name" value="VINORINE SYNTHASE-LIKE"/>
    <property type="match status" value="1"/>
</dbReference>
<protein>
    <submittedName>
        <fullName evidence="4">Uncharacterized protein</fullName>
    </submittedName>
</protein>
<evidence type="ECO:0000256" key="2">
    <source>
        <dbReference type="ARBA" id="ARBA00022679"/>
    </source>
</evidence>
<dbReference type="PANTHER" id="PTHR31623">
    <property type="entry name" value="F21J9.9"/>
    <property type="match status" value="1"/>
</dbReference>
<proteinExistence type="inferred from homology"/>
<keyword evidence="2" id="KW-0808">Transferase</keyword>
<comment type="similarity">
    <text evidence="1">Belongs to the plant acyltransferase family.</text>
</comment>